<feature type="transmembrane region" description="Helical" evidence="5">
    <location>
        <begin position="97"/>
        <end position="117"/>
    </location>
</feature>
<feature type="transmembrane region" description="Helical" evidence="5">
    <location>
        <begin position="72"/>
        <end position="91"/>
    </location>
</feature>
<evidence type="ECO:0000313" key="7">
    <source>
        <dbReference type="EMBL" id="MEZ2738982.1"/>
    </source>
</evidence>
<dbReference type="EMBL" id="JBGJLR010000004">
    <property type="protein sequence ID" value="MEZ2738982.1"/>
    <property type="molecule type" value="Genomic_DNA"/>
</dbReference>
<organism evidence="7 8">
    <name type="scientific">Comamonas jiangduensis</name>
    <dbReference type="NCBI Taxonomy" id="1194168"/>
    <lineage>
        <taxon>Bacteria</taxon>
        <taxon>Pseudomonadati</taxon>
        <taxon>Pseudomonadota</taxon>
        <taxon>Betaproteobacteria</taxon>
        <taxon>Burkholderiales</taxon>
        <taxon>Comamonadaceae</taxon>
        <taxon>Comamonas</taxon>
    </lineage>
</organism>
<evidence type="ECO:0000256" key="1">
    <source>
        <dbReference type="ARBA" id="ARBA00004141"/>
    </source>
</evidence>
<evidence type="ECO:0000256" key="2">
    <source>
        <dbReference type="ARBA" id="ARBA00022692"/>
    </source>
</evidence>
<feature type="transmembrane region" description="Helical" evidence="5">
    <location>
        <begin position="197"/>
        <end position="217"/>
    </location>
</feature>
<keyword evidence="2 5" id="KW-0812">Transmembrane</keyword>
<dbReference type="PROSITE" id="PS50801">
    <property type="entry name" value="STAS"/>
    <property type="match status" value="1"/>
</dbReference>
<evidence type="ECO:0000256" key="5">
    <source>
        <dbReference type="SAM" id="Phobius"/>
    </source>
</evidence>
<keyword evidence="4 5" id="KW-0472">Membrane</keyword>
<dbReference type="InterPro" id="IPR001902">
    <property type="entry name" value="SLC26A/SulP_fam"/>
</dbReference>
<protein>
    <submittedName>
        <fullName evidence="7">SulP family inorganic anion transporter</fullName>
    </submittedName>
</protein>
<dbReference type="Pfam" id="PF00916">
    <property type="entry name" value="Sulfate_transp"/>
    <property type="match status" value="1"/>
</dbReference>
<feature type="domain" description="STAS" evidence="6">
    <location>
        <begin position="444"/>
        <end position="548"/>
    </location>
</feature>
<proteinExistence type="predicted"/>
<dbReference type="PANTHER" id="PTHR11814">
    <property type="entry name" value="SULFATE TRANSPORTER"/>
    <property type="match status" value="1"/>
</dbReference>
<feature type="transmembrane region" description="Helical" evidence="5">
    <location>
        <begin position="368"/>
        <end position="388"/>
    </location>
</feature>
<name>A0ABV4IB52_9BURK</name>
<evidence type="ECO:0000256" key="4">
    <source>
        <dbReference type="ARBA" id="ARBA00023136"/>
    </source>
</evidence>
<feature type="transmembrane region" description="Helical" evidence="5">
    <location>
        <begin position="319"/>
        <end position="337"/>
    </location>
</feature>
<feature type="transmembrane region" description="Helical" evidence="5">
    <location>
        <begin position="394"/>
        <end position="411"/>
    </location>
</feature>
<accession>A0ABV4IB52</accession>
<feature type="transmembrane region" description="Helical" evidence="5">
    <location>
        <begin position="168"/>
        <end position="190"/>
    </location>
</feature>
<evidence type="ECO:0000313" key="8">
    <source>
        <dbReference type="Proteomes" id="UP001567350"/>
    </source>
</evidence>
<reference evidence="7 8" key="1">
    <citation type="submission" date="2024-08" db="EMBL/GenBank/DDBJ databases">
        <authorList>
            <person name="Feng Z."/>
            <person name="Ronholm J."/>
        </authorList>
    </citation>
    <scope>NUCLEOTIDE SEQUENCE [LARGE SCALE GENOMIC DNA]</scope>
    <source>
        <strain evidence="7 8">4-AB0-8</strain>
    </source>
</reference>
<dbReference type="Pfam" id="PF01740">
    <property type="entry name" value="STAS"/>
    <property type="match status" value="1"/>
</dbReference>
<sequence>MQLKQWFPFLAWPRLTLDLARNEMLAGVTVGLMLLPQGVAYAALAGMPLVTGIYAALLPSLVAVLWGASPRLGVGPTALTSLLIGASLAGMAEPGSAQWVTLAAWTAIMAGAVQWMLGALRSGWLVNLVTSPVLNGFTQAAGILILLSQLPDLLGLRSSWSALLSDPSWHHFDPWALLFGVGGLCGLLLLKRFAPRLPAAVLVVAICGAISAVVGFAEHDGHIVGHLPAGLPSLTVPSSISMDEVSRLLLPVLMISLVSFLEVASSAQVEHRLAGTRWNENQDLIAQGMAKVVAGFSGSFAISGSFSRSAVTLHSGAKTGWATVFAIAMVLITVLWLTPVLYHVPQAALAAVVVSAVVNLIQPRTLRALFRISRIEGAIALTTFVLTLATAPRLYWGVLTGVLLSLCHFLYQRLHPRILEISEHADGSLRGREIWNLAPIASHVLALRMDAEWDFASASALERYVTQTLQQRPEIQTVFLDAQPINRIDVTGVESFMRLRQSLQKQGISLHIGGLKLPVQEILERSGALVSGPDLQLSRTSAQALVAMRVSSATKKAL</sequence>
<feature type="transmembrane region" description="Helical" evidence="5">
    <location>
        <begin position="124"/>
        <end position="148"/>
    </location>
</feature>
<gene>
    <name evidence="7" type="ORF">ACBP88_05805</name>
</gene>
<dbReference type="SUPFAM" id="SSF52091">
    <property type="entry name" value="SpoIIaa-like"/>
    <property type="match status" value="1"/>
</dbReference>
<feature type="transmembrane region" description="Helical" evidence="5">
    <location>
        <begin position="289"/>
        <end position="307"/>
    </location>
</feature>
<dbReference type="InterPro" id="IPR011547">
    <property type="entry name" value="SLC26A/SulP_dom"/>
</dbReference>
<dbReference type="CDD" id="cd07042">
    <property type="entry name" value="STAS_SulP_like_sulfate_transporter"/>
    <property type="match status" value="1"/>
</dbReference>
<dbReference type="RefSeq" id="WP_370891248.1">
    <property type="nucleotide sequence ID" value="NZ_JBGJLR010000004.1"/>
</dbReference>
<evidence type="ECO:0000256" key="3">
    <source>
        <dbReference type="ARBA" id="ARBA00022989"/>
    </source>
</evidence>
<dbReference type="InterPro" id="IPR002645">
    <property type="entry name" value="STAS_dom"/>
</dbReference>
<keyword evidence="3 5" id="KW-1133">Transmembrane helix</keyword>
<evidence type="ECO:0000259" key="6">
    <source>
        <dbReference type="PROSITE" id="PS50801"/>
    </source>
</evidence>
<feature type="transmembrane region" description="Helical" evidence="5">
    <location>
        <begin position="343"/>
        <end position="361"/>
    </location>
</feature>
<dbReference type="InterPro" id="IPR036513">
    <property type="entry name" value="STAS_dom_sf"/>
</dbReference>
<comment type="caution">
    <text evidence="7">The sequence shown here is derived from an EMBL/GenBank/DDBJ whole genome shotgun (WGS) entry which is preliminary data.</text>
</comment>
<comment type="subcellular location">
    <subcellularLocation>
        <location evidence="1">Membrane</location>
        <topology evidence="1">Multi-pass membrane protein</topology>
    </subcellularLocation>
</comment>
<feature type="transmembrane region" description="Helical" evidence="5">
    <location>
        <begin position="39"/>
        <end position="65"/>
    </location>
</feature>
<dbReference type="Proteomes" id="UP001567350">
    <property type="component" value="Unassembled WGS sequence"/>
</dbReference>
<keyword evidence="8" id="KW-1185">Reference proteome</keyword>
<dbReference type="Gene3D" id="3.30.750.24">
    <property type="entry name" value="STAS domain"/>
    <property type="match status" value="1"/>
</dbReference>